<keyword evidence="2" id="KW-1185">Reference proteome</keyword>
<name>A0A7J7FY98_CAMSI</name>
<reference evidence="2" key="1">
    <citation type="journal article" date="2020" name="Nat. Commun.">
        <title>Genome assembly of wild tea tree DASZ reveals pedigree and selection history of tea varieties.</title>
        <authorList>
            <person name="Zhang W."/>
            <person name="Zhang Y."/>
            <person name="Qiu H."/>
            <person name="Guo Y."/>
            <person name="Wan H."/>
            <person name="Zhang X."/>
            <person name="Scossa F."/>
            <person name="Alseekh S."/>
            <person name="Zhang Q."/>
            <person name="Wang P."/>
            <person name="Xu L."/>
            <person name="Schmidt M.H."/>
            <person name="Jia X."/>
            <person name="Li D."/>
            <person name="Zhu A."/>
            <person name="Guo F."/>
            <person name="Chen W."/>
            <person name="Ni D."/>
            <person name="Usadel B."/>
            <person name="Fernie A.R."/>
            <person name="Wen W."/>
        </authorList>
    </citation>
    <scope>NUCLEOTIDE SEQUENCE [LARGE SCALE GENOMIC DNA]</scope>
    <source>
        <strain evidence="2">cv. G240</strain>
    </source>
</reference>
<gene>
    <name evidence="1" type="ORF">HYC85_028137</name>
</gene>
<proteinExistence type="predicted"/>
<accession>A0A7J7FY98</accession>
<protein>
    <submittedName>
        <fullName evidence="1">Uncharacterized protein</fullName>
    </submittedName>
</protein>
<dbReference type="AlphaFoldDB" id="A0A7J7FY98"/>
<sequence>MSKINLDEAFWEELGAINLEDILAKHPPSSLEGWEDSEDIIRRLHPGLAQLMGRPIYIQTDPTDVQYLQWR</sequence>
<reference evidence="1 2" key="2">
    <citation type="submission" date="2020-07" db="EMBL/GenBank/DDBJ databases">
        <title>Genome assembly of wild tea tree DASZ reveals pedigree and selection history of tea varieties.</title>
        <authorList>
            <person name="Zhang W."/>
        </authorList>
    </citation>
    <scope>NUCLEOTIDE SEQUENCE [LARGE SCALE GENOMIC DNA]</scope>
    <source>
        <strain evidence="2">cv. G240</strain>
        <tissue evidence="1">Leaf</tissue>
    </source>
</reference>
<evidence type="ECO:0000313" key="2">
    <source>
        <dbReference type="Proteomes" id="UP000593564"/>
    </source>
</evidence>
<evidence type="ECO:0000313" key="1">
    <source>
        <dbReference type="EMBL" id="KAF5931966.1"/>
    </source>
</evidence>
<organism evidence="1 2">
    <name type="scientific">Camellia sinensis</name>
    <name type="common">Tea plant</name>
    <name type="synonym">Thea sinensis</name>
    <dbReference type="NCBI Taxonomy" id="4442"/>
    <lineage>
        <taxon>Eukaryota</taxon>
        <taxon>Viridiplantae</taxon>
        <taxon>Streptophyta</taxon>
        <taxon>Embryophyta</taxon>
        <taxon>Tracheophyta</taxon>
        <taxon>Spermatophyta</taxon>
        <taxon>Magnoliopsida</taxon>
        <taxon>eudicotyledons</taxon>
        <taxon>Gunneridae</taxon>
        <taxon>Pentapetalae</taxon>
        <taxon>asterids</taxon>
        <taxon>Ericales</taxon>
        <taxon>Theaceae</taxon>
        <taxon>Camellia</taxon>
    </lineage>
</organism>
<comment type="caution">
    <text evidence="1">The sequence shown here is derived from an EMBL/GenBank/DDBJ whole genome shotgun (WGS) entry which is preliminary data.</text>
</comment>
<dbReference type="Proteomes" id="UP000593564">
    <property type="component" value="Unassembled WGS sequence"/>
</dbReference>
<dbReference type="EMBL" id="JACBKZ010000014">
    <property type="protein sequence ID" value="KAF5931966.1"/>
    <property type="molecule type" value="Genomic_DNA"/>
</dbReference>